<evidence type="ECO:0000313" key="12">
    <source>
        <dbReference type="EMBL" id="MDN3687268.1"/>
    </source>
</evidence>
<feature type="domain" description="Malectin" evidence="11">
    <location>
        <begin position="1151"/>
        <end position="1284"/>
    </location>
</feature>
<proteinExistence type="inferred from homology"/>
<gene>
    <name evidence="12" type="ORF">QWZ15_05475</name>
</gene>
<dbReference type="Pfam" id="PF17164">
    <property type="entry name" value="DUF5122"/>
    <property type="match status" value="10"/>
</dbReference>
<dbReference type="SUPFAM" id="SSF63829">
    <property type="entry name" value="Calcium-dependent phosphotriesterase"/>
    <property type="match status" value="1"/>
</dbReference>
<accession>A0ABT8C6L3</accession>
<evidence type="ECO:0000256" key="9">
    <source>
        <dbReference type="ARBA" id="ARBA00023277"/>
    </source>
</evidence>
<dbReference type="Gene3D" id="2.60.120.430">
    <property type="entry name" value="Galactose-binding lectin"/>
    <property type="match status" value="3"/>
</dbReference>
<comment type="subcellular location">
    <subcellularLocation>
        <location evidence="1">Endoplasmic reticulum membrane</location>
        <topology evidence="1">Single-pass type I membrane protein</topology>
    </subcellularLocation>
</comment>
<evidence type="ECO:0000256" key="4">
    <source>
        <dbReference type="ARBA" id="ARBA00022729"/>
    </source>
</evidence>
<feature type="signal peptide" evidence="10">
    <location>
        <begin position="1"/>
        <end position="20"/>
    </location>
</feature>
<name>A0ABT8C6L3_9BACT</name>
<dbReference type="Pfam" id="PF11721">
    <property type="entry name" value="Malectin"/>
    <property type="match status" value="3"/>
</dbReference>
<dbReference type="PROSITE" id="PS51257">
    <property type="entry name" value="PROKAR_LIPOPROTEIN"/>
    <property type="match status" value="1"/>
</dbReference>
<organism evidence="12 13">
    <name type="scientific">Cyclobacterium jeungdonense</name>
    <dbReference type="NCBI Taxonomy" id="708087"/>
    <lineage>
        <taxon>Bacteria</taxon>
        <taxon>Pseudomonadati</taxon>
        <taxon>Bacteroidota</taxon>
        <taxon>Cytophagia</taxon>
        <taxon>Cytophagales</taxon>
        <taxon>Cyclobacteriaceae</taxon>
        <taxon>Cyclobacterium</taxon>
    </lineage>
</organism>
<evidence type="ECO:0000259" key="11">
    <source>
        <dbReference type="Pfam" id="PF11721"/>
    </source>
</evidence>
<evidence type="ECO:0000313" key="13">
    <source>
        <dbReference type="Proteomes" id="UP001236663"/>
    </source>
</evidence>
<dbReference type="NCBIfam" id="TIGR02608">
    <property type="entry name" value="delta_60_rpt"/>
    <property type="match status" value="9"/>
</dbReference>
<comment type="similarity">
    <text evidence="2">Belongs to the malectin family.</text>
</comment>
<evidence type="ECO:0000256" key="10">
    <source>
        <dbReference type="SAM" id="SignalP"/>
    </source>
</evidence>
<dbReference type="InterPro" id="IPR039155">
    <property type="entry name" value="MLEC"/>
</dbReference>
<evidence type="ECO:0000256" key="5">
    <source>
        <dbReference type="ARBA" id="ARBA00022824"/>
    </source>
</evidence>
<keyword evidence="5" id="KW-0256">Endoplasmic reticulum</keyword>
<dbReference type="Pfam" id="PF05345">
    <property type="entry name" value="He_PIG"/>
    <property type="match status" value="1"/>
</dbReference>
<keyword evidence="13" id="KW-1185">Reference proteome</keyword>
<sequence length="1410" mass="155456">MKPALLSLTFLFFACVPLLAQEIPLDPTFHQLDRGAGIGFDGTMVDLLIQENGKHLVGGRFTSYNGQSANGLVRLLPDGQADPSFSIGTGFQTQSSGDYAVNTIQVQPDGKLLVGGGFIAYKDSEANRLIRLNPDGSRDPSFHTGSGFDQEVLVIKLQPDGKMLVGGRMFTSYNGETVPSLIRINPDGSRDTSFNPGEIAVSIVREVALQEDGKILVNAGDNFIRLHPDGTTDNTFQLADPFGNTFNDPDYGTYTNTFHVLSVFMEQDGKILLRGDMRRSLRSSVAFLRLNPDGSLDESFQFYEEEIGFELVGNLAKNQDGELFTVGLGQIGFDRSIQRLLPDGTLDKTFPPQEDLNDEEVYLSGGFLEALQNGKFLVSGSTGKIDGLFRINSDGSRDLSYNPTPEFNQEVNSLTLQPDGKILAAGKFTGYNGKVVNGLARVHSDGTLDETFEAGTGLDHSFYNPQLSILMQPDNRILLIGNFIAYNDIPAGGIVRLLPDGRQDTSFQPGTGFKAGSDLPALLQNDGKIVVAGTLFNGEPFPGLIRLNPDGSKDISFEIGSGFDRSISCLAAAPGNKILAAGNSTSFNGNPVNLLVRLNPDGSRDDSFNVNMELDIRPEKLLVQGDGKILVAGSDGPTGNESRLIRLNPDGSLDAGFKAGIAASERMGPLTLQPDRKILLSLGQYAPPSILARLMPDGSVDPTLKLDYNFNGEIQTMTVDSNGNLLAGGSFTSFEGVNAYRMAKIPDIVDQPAALENVFRINAGGPALRLGSEVWVADTHFSGGNTYSNRVPISNTENDALYQTERNGDFSYEIPVPEPGQYTLELHFAEIYWDRSGARLFDLMVENDLFRTNIDLVKDIGLKKANVVRIENLEVKDGNLSLELITQKDRAKISGVALFKETQTETPEDIQINAGGDALYYLGEEWLSDRYYMGGKTHFDDTKPISATDRDELHHSERYGEFSYRIPVPKAGRYFLVLYFSEIFWEKEGERVFDVLMENGQAKLENLDLIKLIGEPNHAYMQQGGTFEVMDGAMDLEFIPRVNEAKLSGLRLAMVKPDTKAPVITQPEDLTLNEGQNWTYQVEAYSPVAGETLQYFAEGLPDDIHLDPDTGAISGSFPSAGRYEVALKVTDQQGLAGYTDFTVTVNPLTVLTRINAGGHSLQLGDEQWQANRHHPSGSIYSTTAPISNTELDTVYQSERNGDFSYEIRVPAIGSYTVELHFAEIHWTRENARLFRYQLENEPLSDIIDLYRDHGGANHAYIRTIHDVQVKDGYLSLEMITVKDRAKLSGIVVYRQGTLASAARMATEPQMGEQQEFGDPNSEEEVEAINLYPNPARDHLNLEFEAKESGVWRFVLVNSLGVSTYLDRLNLEQGRYHLEFDLSAYRFSAGTYYLRMESEREEPKVLRVIIH</sequence>
<evidence type="ECO:0000256" key="3">
    <source>
        <dbReference type="ARBA" id="ARBA00022692"/>
    </source>
</evidence>
<dbReference type="InterPro" id="IPR013431">
    <property type="entry name" value="Delta_60_rpt"/>
</dbReference>
<evidence type="ECO:0000256" key="2">
    <source>
        <dbReference type="ARBA" id="ARBA00009141"/>
    </source>
</evidence>
<protein>
    <submittedName>
        <fullName evidence="12">Malectin domain-containing carbohydrate-binding protein</fullName>
    </submittedName>
</protein>
<keyword evidence="7" id="KW-0472">Membrane</keyword>
<keyword evidence="8" id="KW-0325">Glycoprotein</keyword>
<feature type="domain" description="Malectin" evidence="11">
    <location>
        <begin position="910"/>
        <end position="1037"/>
    </location>
</feature>
<feature type="domain" description="Malectin" evidence="11">
    <location>
        <begin position="758"/>
        <end position="889"/>
    </location>
</feature>
<dbReference type="PANTHER" id="PTHR13460">
    <property type="match status" value="1"/>
</dbReference>
<keyword evidence="6" id="KW-1133">Transmembrane helix</keyword>
<dbReference type="SUPFAM" id="SSF49313">
    <property type="entry name" value="Cadherin-like"/>
    <property type="match status" value="1"/>
</dbReference>
<evidence type="ECO:0000256" key="8">
    <source>
        <dbReference type="ARBA" id="ARBA00023180"/>
    </source>
</evidence>
<dbReference type="InterPro" id="IPR015919">
    <property type="entry name" value="Cadherin-like_sf"/>
</dbReference>
<dbReference type="InterPro" id="IPR021720">
    <property type="entry name" value="Malectin_dom"/>
</dbReference>
<dbReference type="PANTHER" id="PTHR13460:SF0">
    <property type="entry name" value="MALECTIN"/>
    <property type="match status" value="1"/>
</dbReference>
<dbReference type="EMBL" id="JAUFQS010000004">
    <property type="protein sequence ID" value="MDN3687268.1"/>
    <property type="molecule type" value="Genomic_DNA"/>
</dbReference>
<evidence type="ECO:0000256" key="6">
    <source>
        <dbReference type="ARBA" id="ARBA00022989"/>
    </source>
</evidence>
<dbReference type="Proteomes" id="UP001236663">
    <property type="component" value="Unassembled WGS sequence"/>
</dbReference>
<keyword evidence="4 10" id="KW-0732">Signal</keyword>
<keyword evidence="3" id="KW-0812">Transmembrane</keyword>
<comment type="caution">
    <text evidence="12">The sequence shown here is derived from an EMBL/GenBank/DDBJ whole genome shotgun (WGS) entry which is preliminary data.</text>
</comment>
<keyword evidence="9" id="KW-0119">Carbohydrate metabolism</keyword>
<feature type="chain" id="PRO_5045527029" evidence="10">
    <location>
        <begin position="21"/>
        <end position="1410"/>
    </location>
</feature>
<evidence type="ECO:0000256" key="1">
    <source>
        <dbReference type="ARBA" id="ARBA00004115"/>
    </source>
</evidence>
<dbReference type="SUPFAM" id="SSF101898">
    <property type="entry name" value="NHL repeat"/>
    <property type="match status" value="1"/>
</dbReference>
<reference evidence="13" key="1">
    <citation type="journal article" date="2019" name="Int. J. Syst. Evol. Microbiol.">
        <title>The Global Catalogue of Microorganisms (GCM) 10K type strain sequencing project: providing services to taxonomists for standard genome sequencing and annotation.</title>
        <authorList>
            <consortium name="The Broad Institute Genomics Platform"/>
            <consortium name="The Broad Institute Genome Sequencing Center for Infectious Disease"/>
            <person name="Wu L."/>
            <person name="Ma J."/>
        </authorList>
    </citation>
    <scope>NUCLEOTIDE SEQUENCE [LARGE SCALE GENOMIC DNA]</scope>
    <source>
        <strain evidence="13">CECT 7706</strain>
    </source>
</reference>
<evidence type="ECO:0000256" key="7">
    <source>
        <dbReference type="ARBA" id="ARBA00023136"/>
    </source>
</evidence>
<dbReference type="Gene3D" id="2.80.10.50">
    <property type="match status" value="5"/>
</dbReference>
<dbReference type="RefSeq" id="WP_163384147.1">
    <property type="nucleotide sequence ID" value="NZ_JAUFQS010000004.1"/>
</dbReference>
<dbReference type="InterPro" id="IPR013783">
    <property type="entry name" value="Ig-like_fold"/>
</dbReference>
<dbReference type="Gene3D" id="2.60.40.10">
    <property type="entry name" value="Immunoglobulins"/>
    <property type="match status" value="1"/>
</dbReference>